<gene>
    <name evidence="7" type="ORF">SD70_01260</name>
</gene>
<dbReference type="InterPro" id="IPR013249">
    <property type="entry name" value="RNA_pol_sigma70_r4_t2"/>
</dbReference>
<dbReference type="PANTHER" id="PTHR43133:SF62">
    <property type="entry name" value="RNA POLYMERASE SIGMA FACTOR SIGZ"/>
    <property type="match status" value="1"/>
</dbReference>
<evidence type="ECO:0000313" key="7">
    <source>
        <dbReference type="EMBL" id="KIL42212.1"/>
    </source>
</evidence>
<keyword evidence="4" id="KW-0804">Transcription</keyword>
<dbReference type="RefSeq" id="WP_041044910.1">
    <property type="nucleotide sequence ID" value="NZ_JXAK01000002.1"/>
</dbReference>
<dbReference type="NCBIfam" id="TIGR02937">
    <property type="entry name" value="sigma70-ECF"/>
    <property type="match status" value="1"/>
</dbReference>
<evidence type="ECO:0000259" key="6">
    <source>
        <dbReference type="Pfam" id="PF08281"/>
    </source>
</evidence>
<comment type="caution">
    <text evidence="7">The sequence shown here is derived from an EMBL/GenBank/DDBJ whole genome shotgun (WGS) entry which is preliminary data.</text>
</comment>
<dbReference type="Pfam" id="PF08281">
    <property type="entry name" value="Sigma70_r4_2"/>
    <property type="match status" value="1"/>
</dbReference>
<reference evidence="7 8" key="1">
    <citation type="submission" date="2014-12" db="EMBL/GenBank/DDBJ databases">
        <title>Draft genome sequence of Paenibacillus kamchatkensis strain B-2647.</title>
        <authorList>
            <person name="Karlyshev A.V."/>
            <person name="Kudryashova E.B."/>
        </authorList>
    </citation>
    <scope>NUCLEOTIDE SEQUENCE [LARGE SCALE GENOMIC DNA]</scope>
    <source>
        <strain evidence="7 8">VKM B-2647</strain>
    </source>
</reference>
<accession>A0ABR5AME5</accession>
<dbReference type="CDD" id="cd06171">
    <property type="entry name" value="Sigma70_r4"/>
    <property type="match status" value="1"/>
</dbReference>
<dbReference type="InterPro" id="IPR013324">
    <property type="entry name" value="RNA_pol_sigma_r3/r4-like"/>
</dbReference>
<dbReference type="PANTHER" id="PTHR43133">
    <property type="entry name" value="RNA POLYMERASE ECF-TYPE SIGMA FACTO"/>
    <property type="match status" value="1"/>
</dbReference>
<evidence type="ECO:0000259" key="5">
    <source>
        <dbReference type="Pfam" id="PF04542"/>
    </source>
</evidence>
<name>A0ABR5AME5_9BACL</name>
<dbReference type="InterPro" id="IPR036388">
    <property type="entry name" value="WH-like_DNA-bd_sf"/>
</dbReference>
<evidence type="ECO:0000256" key="3">
    <source>
        <dbReference type="ARBA" id="ARBA00023082"/>
    </source>
</evidence>
<dbReference type="SUPFAM" id="SSF88946">
    <property type="entry name" value="Sigma2 domain of RNA polymerase sigma factors"/>
    <property type="match status" value="1"/>
</dbReference>
<evidence type="ECO:0000256" key="1">
    <source>
        <dbReference type="ARBA" id="ARBA00010641"/>
    </source>
</evidence>
<keyword evidence="2" id="KW-0805">Transcription regulation</keyword>
<dbReference type="InterPro" id="IPR013325">
    <property type="entry name" value="RNA_pol_sigma_r2"/>
</dbReference>
<dbReference type="Proteomes" id="UP000031967">
    <property type="component" value="Unassembled WGS sequence"/>
</dbReference>
<organism evidence="7 8">
    <name type="scientific">Gordoniibacillus kamchatkensis</name>
    <dbReference type="NCBI Taxonomy" id="1590651"/>
    <lineage>
        <taxon>Bacteria</taxon>
        <taxon>Bacillati</taxon>
        <taxon>Bacillota</taxon>
        <taxon>Bacilli</taxon>
        <taxon>Bacillales</taxon>
        <taxon>Paenibacillaceae</taxon>
        <taxon>Gordoniibacillus</taxon>
    </lineage>
</organism>
<keyword evidence="3" id="KW-0731">Sigma factor</keyword>
<dbReference type="Gene3D" id="1.10.1740.10">
    <property type="match status" value="1"/>
</dbReference>
<evidence type="ECO:0000256" key="4">
    <source>
        <dbReference type="ARBA" id="ARBA00023163"/>
    </source>
</evidence>
<dbReference type="SUPFAM" id="SSF88659">
    <property type="entry name" value="Sigma3 and sigma4 domains of RNA polymerase sigma factors"/>
    <property type="match status" value="1"/>
</dbReference>
<sequence length="195" mass="22014">MDGDREQAAEWLREAGGGSLHAFEALYGAYAEFVLRIALKMTGSRQDAEDLCHEVFLEVWRQAASYDAARGSVEAWLAVKTRTRCLDFLRRRQRQEARRQQLSARFEPAAAGVEEEALSSISFAQLREALERIPTAQRQAVYGAYVEELSHSELARKMNRPLGTVKSFVRYGLKHLRRQLEGGGWKSGPEGGRMP</sequence>
<evidence type="ECO:0000256" key="2">
    <source>
        <dbReference type="ARBA" id="ARBA00023015"/>
    </source>
</evidence>
<dbReference type="InterPro" id="IPR014284">
    <property type="entry name" value="RNA_pol_sigma-70_dom"/>
</dbReference>
<dbReference type="InterPro" id="IPR007627">
    <property type="entry name" value="RNA_pol_sigma70_r2"/>
</dbReference>
<feature type="domain" description="RNA polymerase sigma factor 70 region 4 type 2" evidence="6">
    <location>
        <begin position="125"/>
        <end position="176"/>
    </location>
</feature>
<dbReference type="Pfam" id="PF04542">
    <property type="entry name" value="Sigma70_r2"/>
    <property type="match status" value="1"/>
</dbReference>
<proteinExistence type="inferred from homology"/>
<dbReference type="InterPro" id="IPR039425">
    <property type="entry name" value="RNA_pol_sigma-70-like"/>
</dbReference>
<keyword evidence="8" id="KW-1185">Reference proteome</keyword>
<evidence type="ECO:0000313" key="8">
    <source>
        <dbReference type="Proteomes" id="UP000031967"/>
    </source>
</evidence>
<protein>
    <submittedName>
        <fullName evidence="7">Uncharacterized protein</fullName>
    </submittedName>
</protein>
<comment type="similarity">
    <text evidence="1">Belongs to the sigma-70 factor family. ECF subfamily.</text>
</comment>
<dbReference type="EMBL" id="JXAK01000002">
    <property type="protein sequence ID" value="KIL42212.1"/>
    <property type="molecule type" value="Genomic_DNA"/>
</dbReference>
<feature type="domain" description="RNA polymerase sigma-70 region 2" evidence="5">
    <location>
        <begin position="26"/>
        <end position="94"/>
    </location>
</feature>
<dbReference type="Gene3D" id="1.10.10.10">
    <property type="entry name" value="Winged helix-like DNA-binding domain superfamily/Winged helix DNA-binding domain"/>
    <property type="match status" value="1"/>
</dbReference>